<dbReference type="PROSITE" id="PS50943">
    <property type="entry name" value="HTH_CROC1"/>
    <property type="match status" value="1"/>
</dbReference>
<feature type="domain" description="HTH cro/C1-type" evidence="1">
    <location>
        <begin position="7"/>
        <end position="62"/>
    </location>
</feature>
<evidence type="ECO:0000313" key="2">
    <source>
        <dbReference type="EMBL" id="OUQ34202.1"/>
    </source>
</evidence>
<dbReference type="GO" id="GO:0003677">
    <property type="term" value="F:DNA binding"/>
    <property type="evidence" value="ECO:0007669"/>
    <property type="project" value="InterPro"/>
</dbReference>
<organism evidence="2 3">
    <name type="scientific">Massilimicrobiota timonensis</name>
    <dbReference type="NCBI Taxonomy" id="1776392"/>
    <lineage>
        <taxon>Bacteria</taxon>
        <taxon>Bacillati</taxon>
        <taxon>Bacillota</taxon>
        <taxon>Erysipelotrichia</taxon>
        <taxon>Erysipelotrichales</taxon>
        <taxon>Erysipelotrichaceae</taxon>
        <taxon>Massilimicrobiota</taxon>
    </lineage>
</organism>
<dbReference type="Proteomes" id="UP000195305">
    <property type="component" value="Unassembled WGS sequence"/>
</dbReference>
<accession>A0A1Y4SZ36</accession>
<dbReference type="Gene3D" id="1.10.260.40">
    <property type="entry name" value="lambda repressor-like DNA-binding domains"/>
    <property type="match status" value="1"/>
</dbReference>
<name>A0A1Y4SZ36_9FIRM</name>
<dbReference type="RefSeq" id="WP_087358166.1">
    <property type="nucleotide sequence ID" value="NZ_NFLJ01000019.1"/>
</dbReference>
<dbReference type="EMBL" id="NFLJ01000019">
    <property type="protein sequence ID" value="OUQ34202.1"/>
    <property type="molecule type" value="Genomic_DNA"/>
</dbReference>
<comment type="caution">
    <text evidence="2">The sequence shown here is derived from an EMBL/GenBank/DDBJ whole genome shotgun (WGS) entry which is preliminary data.</text>
</comment>
<dbReference type="SUPFAM" id="SSF47413">
    <property type="entry name" value="lambda repressor-like DNA-binding domains"/>
    <property type="match status" value="1"/>
</dbReference>
<reference evidence="2 3" key="1">
    <citation type="journal article" date="2018" name="BMC Genomics">
        <title>Whole genome sequencing and function prediction of 133 gut anaerobes isolated from chicken caecum in pure cultures.</title>
        <authorList>
            <person name="Medvecky M."/>
            <person name="Cejkova D."/>
            <person name="Polansky O."/>
            <person name="Karasova D."/>
            <person name="Kubasova T."/>
            <person name="Cizek A."/>
            <person name="Rychlik I."/>
        </authorList>
    </citation>
    <scope>NUCLEOTIDE SEQUENCE [LARGE SCALE GENOMIC DNA]</scope>
    <source>
        <strain evidence="2 3">An13</strain>
    </source>
</reference>
<dbReference type="InterPro" id="IPR001387">
    <property type="entry name" value="Cro/C1-type_HTH"/>
</dbReference>
<gene>
    <name evidence="2" type="ORF">B5E75_07685</name>
</gene>
<keyword evidence="3" id="KW-1185">Reference proteome</keyword>
<evidence type="ECO:0000313" key="3">
    <source>
        <dbReference type="Proteomes" id="UP000195305"/>
    </source>
</evidence>
<dbReference type="Pfam" id="PF13443">
    <property type="entry name" value="HTH_26"/>
    <property type="match status" value="1"/>
</dbReference>
<dbReference type="CDD" id="cd00093">
    <property type="entry name" value="HTH_XRE"/>
    <property type="match status" value="1"/>
</dbReference>
<dbReference type="OrthoDB" id="9812960at2"/>
<sequence length="217" mass="25882">MSITTYIHKLREEKDISFRQLSIDSKISYGNIMDIKNGRIAYPTDSILSKLSKYLNQPKEDILFDILKDDVDEDYSLTSLRYLCYLNTHNYTIAIKPNVPNHLRTGVMIFDGYAYKKRSGNTFTIVDSWSRIKKEHWSMLRVHFRTKLDRDSWTEVFINEDMYITNVLYFEIFRIETSGFENVKEVVITYDEKDHDVKYVEKFVPKKMTYKIKFVSL</sequence>
<dbReference type="InterPro" id="IPR010982">
    <property type="entry name" value="Lambda_DNA-bd_dom_sf"/>
</dbReference>
<proteinExistence type="predicted"/>
<evidence type="ECO:0000259" key="1">
    <source>
        <dbReference type="PROSITE" id="PS50943"/>
    </source>
</evidence>
<protein>
    <recommendedName>
        <fullName evidence="1">HTH cro/C1-type domain-containing protein</fullName>
    </recommendedName>
</protein>
<dbReference type="AlphaFoldDB" id="A0A1Y4SZ36"/>